<dbReference type="Gramene" id="ONK63248">
    <property type="protein sequence ID" value="ONK63248"/>
    <property type="gene ID" value="A4U43_C07F12910"/>
</dbReference>
<dbReference type="PANTHER" id="PTHR43198:SF5">
    <property type="entry name" value="BIFUNCTIONAL TENA-E PROTEIN"/>
    <property type="match status" value="1"/>
</dbReference>
<dbReference type="GO" id="GO:0006772">
    <property type="term" value="P:thiamine metabolic process"/>
    <property type="evidence" value="ECO:0007669"/>
    <property type="project" value="UniProtKB-ARBA"/>
</dbReference>
<dbReference type="InterPro" id="IPR004305">
    <property type="entry name" value="Thiaminase-2/PQQC"/>
</dbReference>
<dbReference type="Proteomes" id="UP000243459">
    <property type="component" value="Chromosome 7"/>
</dbReference>
<protein>
    <recommendedName>
        <fullName evidence="1">Thiaminase-2/PQQC domain-containing protein</fullName>
    </recommendedName>
</protein>
<evidence type="ECO:0000313" key="2">
    <source>
        <dbReference type="EMBL" id="ONK63248.1"/>
    </source>
</evidence>
<evidence type="ECO:0000259" key="1">
    <source>
        <dbReference type="Pfam" id="PF03070"/>
    </source>
</evidence>
<dbReference type="EMBL" id="CM007387">
    <property type="protein sequence ID" value="ONK63248.1"/>
    <property type="molecule type" value="Genomic_DNA"/>
</dbReference>
<dbReference type="PANTHER" id="PTHR43198">
    <property type="entry name" value="BIFUNCTIONAL TH2 PROTEIN"/>
    <property type="match status" value="1"/>
</dbReference>
<proteinExistence type="predicted"/>
<keyword evidence="3" id="KW-1185">Reference proteome</keyword>
<feature type="domain" description="Thiaminase-2/PQQC" evidence="1">
    <location>
        <begin position="35"/>
        <end position="207"/>
    </location>
</feature>
<dbReference type="GO" id="GO:0005829">
    <property type="term" value="C:cytosol"/>
    <property type="evidence" value="ECO:0007669"/>
    <property type="project" value="TreeGrafter"/>
</dbReference>
<reference evidence="3" key="1">
    <citation type="journal article" date="2017" name="Nat. Commun.">
        <title>The asparagus genome sheds light on the origin and evolution of a young Y chromosome.</title>
        <authorList>
            <person name="Harkess A."/>
            <person name="Zhou J."/>
            <person name="Xu C."/>
            <person name="Bowers J.E."/>
            <person name="Van der Hulst R."/>
            <person name="Ayyampalayam S."/>
            <person name="Mercati F."/>
            <person name="Riccardi P."/>
            <person name="McKain M.R."/>
            <person name="Kakrana A."/>
            <person name="Tang H."/>
            <person name="Ray J."/>
            <person name="Groenendijk J."/>
            <person name="Arikit S."/>
            <person name="Mathioni S.M."/>
            <person name="Nakano M."/>
            <person name="Shan H."/>
            <person name="Telgmann-Rauber A."/>
            <person name="Kanno A."/>
            <person name="Yue Z."/>
            <person name="Chen H."/>
            <person name="Li W."/>
            <person name="Chen Y."/>
            <person name="Xu X."/>
            <person name="Zhang Y."/>
            <person name="Luo S."/>
            <person name="Chen H."/>
            <person name="Gao J."/>
            <person name="Mao Z."/>
            <person name="Pires J.C."/>
            <person name="Luo M."/>
            <person name="Kudrna D."/>
            <person name="Wing R.A."/>
            <person name="Meyers B.C."/>
            <person name="Yi K."/>
            <person name="Kong H."/>
            <person name="Lavrijsen P."/>
            <person name="Sunseri F."/>
            <person name="Falavigna A."/>
            <person name="Ye Y."/>
            <person name="Leebens-Mack J.H."/>
            <person name="Chen G."/>
        </authorList>
    </citation>
    <scope>NUCLEOTIDE SEQUENCE [LARGE SCALE GENOMIC DNA]</scope>
    <source>
        <strain evidence="3">cv. DH0086</strain>
    </source>
</reference>
<sequence>MCRISQPLSTEISLEVLGHRFDGDEEWISMEMESQDYIFVREFVPFVASVLLKACQQSDDPSDMEVILGGVASINDELSWFKKEASKWDVHLLTTASQKANVEYCRFLQGLTAPEVSYTIAISAFWAIETVYQESFSLCLENGSNTPEELMETCQRWGNAYFGQYSHSLQRIAERCLEKAASEEVAKAEEVFLSVLSHEINFWNMSSGES</sequence>
<dbReference type="Gene3D" id="1.20.910.10">
    <property type="entry name" value="Heme oxygenase-like"/>
    <property type="match status" value="1"/>
</dbReference>
<dbReference type="CDD" id="cd19357">
    <property type="entry name" value="TenA_E_At3g16990-like"/>
    <property type="match status" value="1"/>
</dbReference>
<name>A0A5P1EBL0_ASPOF</name>
<dbReference type="InterPro" id="IPR016084">
    <property type="entry name" value="Haem_Oase-like_multi-hlx"/>
</dbReference>
<dbReference type="InterPro" id="IPR050967">
    <property type="entry name" value="Thiamine_Salvage_TenA"/>
</dbReference>
<organism evidence="2 3">
    <name type="scientific">Asparagus officinalis</name>
    <name type="common">Garden asparagus</name>
    <dbReference type="NCBI Taxonomy" id="4686"/>
    <lineage>
        <taxon>Eukaryota</taxon>
        <taxon>Viridiplantae</taxon>
        <taxon>Streptophyta</taxon>
        <taxon>Embryophyta</taxon>
        <taxon>Tracheophyta</taxon>
        <taxon>Spermatophyta</taxon>
        <taxon>Magnoliopsida</taxon>
        <taxon>Liliopsida</taxon>
        <taxon>Asparagales</taxon>
        <taxon>Asparagaceae</taxon>
        <taxon>Asparagoideae</taxon>
        <taxon>Asparagus</taxon>
    </lineage>
</organism>
<dbReference type="OMA" id="REAGQMW"/>
<evidence type="ECO:0000313" key="3">
    <source>
        <dbReference type="Proteomes" id="UP000243459"/>
    </source>
</evidence>
<accession>A0A5P1EBL0</accession>
<gene>
    <name evidence="2" type="ORF">A4U43_C07F12910</name>
</gene>
<dbReference type="SUPFAM" id="SSF48613">
    <property type="entry name" value="Heme oxygenase-like"/>
    <property type="match status" value="1"/>
</dbReference>
<dbReference type="AlphaFoldDB" id="A0A5P1EBL0"/>
<dbReference type="Pfam" id="PF03070">
    <property type="entry name" value="TENA_THI-4"/>
    <property type="match status" value="1"/>
</dbReference>